<organism evidence="9 10">
    <name type="scientific">Compostimonas suwonensis</name>
    <dbReference type="NCBI Taxonomy" id="1048394"/>
    <lineage>
        <taxon>Bacteria</taxon>
        <taxon>Bacillati</taxon>
        <taxon>Actinomycetota</taxon>
        <taxon>Actinomycetes</taxon>
        <taxon>Micrococcales</taxon>
        <taxon>Microbacteriaceae</taxon>
        <taxon>Compostimonas</taxon>
    </lineage>
</organism>
<feature type="transmembrane region" description="Helical" evidence="8">
    <location>
        <begin position="49"/>
        <end position="73"/>
    </location>
</feature>
<keyword evidence="3" id="KW-0645">Protease</keyword>
<keyword evidence="2" id="KW-1003">Cell membrane</keyword>
<protein>
    <submittedName>
        <fullName evidence="9">Exosortase/archaeosortase family protein</fullName>
    </submittedName>
</protein>
<name>A0A2M9BUE4_9MICO</name>
<feature type="transmembrane region" description="Helical" evidence="8">
    <location>
        <begin position="15"/>
        <end position="37"/>
    </location>
</feature>
<keyword evidence="7 8" id="KW-0472">Membrane</keyword>
<evidence type="ECO:0000256" key="8">
    <source>
        <dbReference type="SAM" id="Phobius"/>
    </source>
</evidence>
<feature type="transmembrane region" description="Helical" evidence="8">
    <location>
        <begin position="79"/>
        <end position="106"/>
    </location>
</feature>
<keyword evidence="5" id="KW-0378">Hydrolase</keyword>
<accession>A0A2M9BUE4</accession>
<evidence type="ECO:0000256" key="2">
    <source>
        <dbReference type="ARBA" id="ARBA00022475"/>
    </source>
</evidence>
<reference evidence="9 10" key="1">
    <citation type="submission" date="2017-11" db="EMBL/GenBank/DDBJ databases">
        <title>Genomic Encyclopedia of Archaeal and Bacterial Type Strains, Phase II (KMG-II): From Individual Species to Whole Genera.</title>
        <authorList>
            <person name="Goeker M."/>
        </authorList>
    </citation>
    <scope>NUCLEOTIDE SEQUENCE [LARGE SCALE GENOMIC DNA]</scope>
    <source>
        <strain evidence="9 10">DSM 25625</strain>
    </source>
</reference>
<proteinExistence type="predicted"/>
<evidence type="ECO:0000256" key="1">
    <source>
        <dbReference type="ARBA" id="ARBA00004651"/>
    </source>
</evidence>
<dbReference type="GO" id="GO:0006508">
    <property type="term" value="P:proteolysis"/>
    <property type="evidence" value="ECO:0007669"/>
    <property type="project" value="UniProtKB-KW"/>
</dbReference>
<evidence type="ECO:0000313" key="9">
    <source>
        <dbReference type="EMBL" id="PJJ61532.1"/>
    </source>
</evidence>
<dbReference type="NCBIfam" id="TIGR04178">
    <property type="entry name" value="exo_archaeo"/>
    <property type="match status" value="1"/>
</dbReference>
<dbReference type="NCBIfam" id="NF033767">
    <property type="entry name" value="exosort_XrtS"/>
    <property type="match status" value="1"/>
</dbReference>
<gene>
    <name evidence="9" type="ORF">CLV54_2477</name>
</gene>
<dbReference type="Proteomes" id="UP000230161">
    <property type="component" value="Unassembled WGS sequence"/>
</dbReference>
<evidence type="ECO:0000256" key="7">
    <source>
        <dbReference type="ARBA" id="ARBA00023136"/>
    </source>
</evidence>
<dbReference type="AlphaFoldDB" id="A0A2M9BUE4"/>
<keyword evidence="6 8" id="KW-1133">Transmembrane helix</keyword>
<evidence type="ECO:0000313" key="10">
    <source>
        <dbReference type="Proteomes" id="UP000230161"/>
    </source>
</evidence>
<feature type="transmembrane region" description="Helical" evidence="8">
    <location>
        <begin position="154"/>
        <end position="175"/>
    </location>
</feature>
<feature type="transmembrane region" description="Helical" evidence="8">
    <location>
        <begin position="118"/>
        <end position="142"/>
    </location>
</feature>
<comment type="caution">
    <text evidence="9">The sequence shown here is derived from an EMBL/GenBank/DDBJ whole genome shotgun (WGS) entry which is preliminary data.</text>
</comment>
<sequence>MTTLIAADRQPPARAAHSFLSVVVGLGLIAAAIALLLNQEGFRRTEAMITASVLSLFTDGDANGAGTIVYIGIGTGSVNGLAITFLCSTVVLVTPLLLIAGSLCLLPRFGLGRVLGGLAIALPIAVASNLARYSLIALALQLFGSEGFDLVHHYLGSFLVILGLAFAIFVLLRVATGLGRRRVRRHASR</sequence>
<evidence type="ECO:0000256" key="4">
    <source>
        <dbReference type="ARBA" id="ARBA00022692"/>
    </source>
</evidence>
<evidence type="ECO:0000256" key="3">
    <source>
        <dbReference type="ARBA" id="ARBA00022670"/>
    </source>
</evidence>
<comment type="subcellular location">
    <subcellularLocation>
        <location evidence="1">Cell membrane</location>
        <topology evidence="1">Multi-pass membrane protein</topology>
    </subcellularLocation>
</comment>
<keyword evidence="10" id="KW-1185">Reference proteome</keyword>
<dbReference type="InterPro" id="IPR026392">
    <property type="entry name" value="Exo/Archaeosortase_dom"/>
</dbReference>
<dbReference type="GO" id="GO:0008233">
    <property type="term" value="F:peptidase activity"/>
    <property type="evidence" value="ECO:0007669"/>
    <property type="project" value="UniProtKB-KW"/>
</dbReference>
<evidence type="ECO:0000256" key="5">
    <source>
        <dbReference type="ARBA" id="ARBA00022801"/>
    </source>
</evidence>
<keyword evidence="4 8" id="KW-0812">Transmembrane</keyword>
<dbReference type="EMBL" id="PGFB01000004">
    <property type="protein sequence ID" value="PJJ61532.1"/>
    <property type="molecule type" value="Genomic_DNA"/>
</dbReference>
<dbReference type="GO" id="GO:0005886">
    <property type="term" value="C:plasma membrane"/>
    <property type="evidence" value="ECO:0007669"/>
    <property type="project" value="UniProtKB-SubCell"/>
</dbReference>
<dbReference type="OrthoDB" id="5083490at2"/>
<evidence type="ECO:0000256" key="6">
    <source>
        <dbReference type="ARBA" id="ARBA00022989"/>
    </source>
</evidence>
<dbReference type="RefSeq" id="WP_100345263.1">
    <property type="nucleotide sequence ID" value="NZ_PGFB01000004.1"/>
</dbReference>